<dbReference type="PANTHER" id="PTHR33127:SF5">
    <property type="entry name" value="TRANSMEMBRANE PROTEIN"/>
    <property type="match status" value="1"/>
</dbReference>
<feature type="non-terminal residue" evidence="2">
    <location>
        <position position="426"/>
    </location>
</feature>
<evidence type="ECO:0000313" key="3">
    <source>
        <dbReference type="Proteomes" id="UP000316621"/>
    </source>
</evidence>
<sequence>MEKLPEDHHVTKRLRRTFNAEHIQLALAAAQQKPTTNHSSGHGRVNPNLLFDIFPYGKPEMHGKSYWKSPSHRGWFVITYDHNVNSISDGHYLKHSNWNLGDCIMWNPVSSKIFRLPSLLNLISKTNATINVQSCAVYFSPNSGHNSRVSFLIVSEDGTTEFILSCFPEVDKKWSVVKLQSLRNPARKIFCCKRDELYVVCRNSADERADYSWFGRDFSIRSSTVRIANKRRRVEDMLCDVVEEVNAMAVDENDFMQEDEQEKSSRKRFYAGKLGVVCSEILVLLANYLNSVDYKNFRAVLRLGISQVKVLPQLVFSHYEQCGVYNFVDPTNCNGEKNLMNFSELLFDAKILYSKGSWLLMSKGGSGIFFFNPFTREMIQLPDLPYSSSFRGISFSASPTSLDCVIFAIAGWTKYEVEIWFISRGD</sequence>
<organism evidence="2 3">
    <name type="scientific">Papaver somniferum</name>
    <name type="common">Opium poppy</name>
    <dbReference type="NCBI Taxonomy" id="3469"/>
    <lineage>
        <taxon>Eukaryota</taxon>
        <taxon>Viridiplantae</taxon>
        <taxon>Streptophyta</taxon>
        <taxon>Embryophyta</taxon>
        <taxon>Tracheophyta</taxon>
        <taxon>Spermatophyta</taxon>
        <taxon>Magnoliopsida</taxon>
        <taxon>Ranunculales</taxon>
        <taxon>Papaveraceae</taxon>
        <taxon>Papaveroideae</taxon>
        <taxon>Papaver</taxon>
    </lineage>
</organism>
<dbReference type="Proteomes" id="UP000316621">
    <property type="component" value="Chromosome 2"/>
</dbReference>
<feature type="domain" description="KIB1-4 beta-propeller" evidence="1">
    <location>
        <begin position="349"/>
        <end position="426"/>
    </location>
</feature>
<dbReference type="EMBL" id="CM010716">
    <property type="protein sequence ID" value="RZC52946.1"/>
    <property type="molecule type" value="Genomic_DNA"/>
</dbReference>
<evidence type="ECO:0000259" key="1">
    <source>
        <dbReference type="Pfam" id="PF03478"/>
    </source>
</evidence>
<evidence type="ECO:0000313" key="2">
    <source>
        <dbReference type="EMBL" id="RZC52946.1"/>
    </source>
</evidence>
<gene>
    <name evidence="2" type="ORF">C5167_021389</name>
</gene>
<accession>A0A4Y7IXR5</accession>
<dbReference type="AlphaFoldDB" id="A0A4Y7IXR5"/>
<dbReference type="Gramene" id="RZC52946">
    <property type="protein sequence ID" value="RZC52946"/>
    <property type="gene ID" value="C5167_021389"/>
</dbReference>
<dbReference type="PANTHER" id="PTHR33127">
    <property type="entry name" value="TRANSMEMBRANE PROTEIN"/>
    <property type="match status" value="1"/>
</dbReference>
<keyword evidence="3" id="KW-1185">Reference proteome</keyword>
<reference evidence="2 3" key="1">
    <citation type="journal article" date="2018" name="Science">
        <title>The opium poppy genome and morphinan production.</title>
        <authorList>
            <person name="Guo L."/>
            <person name="Winzer T."/>
            <person name="Yang X."/>
            <person name="Li Y."/>
            <person name="Ning Z."/>
            <person name="He Z."/>
            <person name="Teodor R."/>
            <person name="Lu Y."/>
            <person name="Bowser T.A."/>
            <person name="Graham I.A."/>
            <person name="Ye K."/>
        </authorList>
    </citation>
    <scope>NUCLEOTIDE SEQUENCE [LARGE SCALE GENOMIC DNA]</scope>
    <source>
        <strain evidence="3">cv. HN1</strain>
        <tissue evidence="2">Leaves</tissue>
    </source>
</reference>
<dbReference type="Pfam" id="PF03478">
    <property type="entry name" value="Beta-prop_KIB1-4"/>
    <property type="match status" value="1"/>
</dbReference>
<name>A0A4Y7IXR5_PAPSO</name>
<protein>
    <recommendedName>
        <fullName evidence="1">KIB1-4 beta-propeller domain-containing protein</fullName>
    </recommendedName>
</protein>
<proteinExistence type="predicted"/>
<dbReference type="InterPro" id="IPR005174">
    <property type="entry name" value="KIB1-4_b-propeller"/>
</dbReference>